<dbReference type="RefSeq" id="WP_025251556.1">
    <property type="nucleotide sequence ID" value="NZ_CP004353.1"/>
</dbReference>
<dbReference type="AlphaFoldDB" id="W5XXT5"/>
<protein>
    <submittedName>
        <fullName evidence="1">Uncharacterized protein</fullName>
    </submittedName>
</protein>
<evidence type="ECO:0000313" key="2">
    <source>
        <dbReference type="Proteomes" id="UP000019222"/>
    </source>
</evidence>
<dbReference type="Proteomes" id="UP000019222">
    <property type="component" value="Chromosome"/>
</dbReference>
<dbReference type="HOGENOM" id="CLU_2681477_0_0_11"/>
<dbReference type="EMBL" id="CP004353">
    <property type="protein sequence ID" value="AHI21480.1"/>
    <property type="molecule type" value="Genomic_DNA"/>
</dbReference>
<proteinExistence type="predicted"/>
<evidence type="ECO:0000313" key="1">
    <source>
        <dbReference type="EMBL" id="AHI21480.1"/>
    </source>
</evidence>
<organism evidence="1 2">
    <name type="scientific">Corynebacterium vitaeruminis DSM 20294</name>
    <dbReference type="NCBI Taxonomy" id="1224164"/>
    <lineage>
        <taxon>Bacteria</taxon>
        <taxon>Bacillati</taxon>
        <taxon>Actinomycetota</taxon>
        <taxon>Actinomycetes</taxon>
        <taxon>Mycobacteriales</taxon>
        <taxon>Corynebacteriaceae</taxon>
        <taxon>Corynebacterium</taxon>
    </lineage>
</organism>
<reference evidence="1 2" key="1">
    <citation type="submission" date="2013-02" db="EMBL/GenBank/DDBJ databases">
        <title>The complete genome sequence of Corynebacterium vitaeruminis DSM 20294.</title>
        <authorList>
            <person name="Ruckert C."/>
            <person name="Albersmeier A."/>
            <person name="Kalinowski J."/>
        </authorList>
    </citation>
    <scope>NUCLEOTIDE SEQUENCE [LARGE SCALE GENOMIC DNA]</scope>
    <source>
        <strain evidence="2">ATCC 10234</strain>
    </source>
</reference>
<sequence>MDAQNKEYAKRFWDELAIRKPSDPPTNLSELLEDLGIEDSSRSVQRATVEEWLKDNEPIGALVVDLELDFGIII</sequence>
<gene>
    <name evidence="1" type="ORF">B843_00420</name>
</gene>
<accession>W5XXT5</accession>
<dbReference type="KEGG" id="cvt:B843_00420"/>
<keyword evidence="2" id="KW-1185">Reference proteome</keyword>
<name>W5XXT5_9CORY</name>